<evidence type="ECO:0000313" key="1">
    <source>
        <dbReference type="EMBL" id="NKI19336.1"/>
    </source>
</evidence>
<evidence type="ECO:0000313" key="2">
    <source>
        <dbReference type="Proteomes" id="UP000765845"/>
    </source>
</evidence>
<gene>
    <name evidence="1" type="ORF">HCU74_18160</name>
</gene>
<accession>A0ABX1GK97</accession>
<proteinExistence type="predicted"/>
<name>A0ABX1GK97_9GAMM</name>
<dbReference type="InterPro" id="IPR019239">
    <property type="entry name" value="VapB_antitoxin"/>
</dbReference>
<protein>
    <submittedName>
        <fullName evidence="1">Type II toxin-antitoxin system VapB family antitoxin</fullName>
    </submittedName>
</protein>
<organism evidence="1 2">
    <name type="scientific">Spongiibacter thalassae</name>
    <dbReference type="NCBI Taxonomy" id="2721624"/>
    <lineage>
        <taxon>Bacteria</taxon>
        <taxon>Pseudomonadati</taxon>
        <taxon>Pseudomonadota</taxon>
        <taxon>Gammaproteobacteria</taxon>
        <taxon>Cellvibrionales</taxon>
        <taxon>Spongiibacteraceae</taxon>
        <taxon>Spongiibacter</taxon>
    </lineage>
</organism>
<reference evidence="1 2" key="1">
    <citation type="submission" date="2020-04" db="EMBL/GenBank/DDBJ databases">
        <authorList>
            <person name="Yoon J."/>
        </authorList>
    </citation>
    <scope>NUCLEOTIDE SEQUENCE [LARGE SCALE GENOMIC DNA]</scope>
    <source>
        <strain evidence="1 2">KMU-166</strain>
    </source>
</reference>
<dbReference type="RefSeq" id="WP_168451855.1">
    <property type="nucleotide sequence ID" value="NZ_JAAWWK010000007.1"/>
</dbReference>
<sequence>MRTNIVIDDQLMADALQATGLQTKKEVVEEGLRTLIKMQKQAEIRNLRGKLKWEGDLDDMRKNK</sequence>
<keyword evidence="2" id="KW-1185">Reference proteome</keyword>
<comment type="caution">
    <text evidence="1">The sequence shown here is derived from an EMBL/GenBank/DDBJ whole genome shotgun (WGS) entry which is preliminary data.</text>
</comment>
<dbReference type="Proteomes" id="UP000765845">
    <property type="component" value="Unassembled WGS sequence"/>
</dbReference>
<dbReference type="Pfam" id="PF09957">
    <property type="entry name" value="VapB_antitoxin"/>
    <property type="match status" value="1"/>
</dbReference>
<dbReference type="EMBL" id="JAAWWK010000007">
    <property type="protein sequence ID" value="NKI19336.1"/>
    <property type="molecule type" value="Genomic_DNA"/>
</dbReference>